<dbReference type="HOGENOM" id="CLU_038071_0_0_1"/>
<name>D8PYM6_SCHCM</name>
<feature type="region of interest" description="Disordered" evidence="1">
    <location>
        <begin position="137"/>
        <end position="195"/>
    </location>
</feature>
<sequence length="232" mass="26173">MTDYAAQGKTRPTNVVNLTNSRSHQAVYTALSRSSSADGTAIMTSFASGLITKGMDDQLKREFRNLEVLNDITRLRYHNQLPASVEGDTRNKLIKSFLNWKGDDYEIPGLHEALQWKSLSDWDDLDTPFGRQSWQYAENEKSEAVSQEPETKGSRSSARKGSKGHRSSVTQSNESLVRKKRNGAKVGAQSTAVSETHVPRGYEWNSTDWSCPYDSLFTILHAIWKGEPRRWS</sequence>
<dbReference type="eggNOG" id="ENOG502SRET">
    <property type="taxonomic scope" value="Eukaryota"/>
</dbReference>
<evidence type="ECO:0000313" key="2">
    <source>
        <dbReference type="EMBL" id="EFI98718.1"/>
    </source>
</evidence>
<keyword evidence="3" id="KW-1185">Reference proteome</keyword>
<evidence type="ECO:0000313" key="3">
    <source>
        <dbReference type="Proteomes" id="UP000007431"/>
    </source>
</evidence>
<proteinExistence type="predicted"/>
<dbReference type="Proteomes" id="UP000007431">
    <property type="component" value="Unassembled WGS sequence"/>
</dbReference>
<gene>
    <name evidence="2" type="ORF">SCHCODRAFT_38950</name>
</gene>
<feature type="non-terminal residue" evidence="2">
    <location>
        <position position="232"/>
    </location>
</feature>
<feature type="compositionally biased region" description="Basic residues" evidence="1">
    <location>
        <begin position="157"/>
        <end position="166"/>
    </location>
</feature>
<dbReference type="OMA" id="RWANMNE"/>
<accession>D8PYM6</accession>
<dbReference type="EMBL" id="GL377304">
    <property type="protein sequence ID" value="EFI98718.1"/>
    <property type="molecule type" value="Genomic_DNA"/>
</dbReference>
<dbReference type="STRING" id="578458.D8PYM6"/>
<dbReference type="VEuPathDB" id="FungiDB:SCHCODRAFT_038950"/>
<protein>
    <submittedName>
        <fullName evidence="2">Uncharacterized protein</fullName>
    </submittedName>
</protein>
<dbReference type="KEGG" id="scm:SCHCO_038950"/>
<dbReference type="RefSeq" id="XP_003033621.1">
    <property type="nucleotide sequence ID" value="XM_003033575.1"/>
</dbReference>
<feature type="compositionally biased region" description="Basic and acidic residues" evidence="1">
    <location>
        <begin position="138"/>
        <end position="153"/>
    </location>
</feature>
<dbReference type="GeneID" id="9586183"/>
<organism evidence="3">
    <name type="scientific">Schizophyllum commune (strain H4-8 / FGSC 9210)</name>
    <name type="common">Split gill fungus</name>
    <dbReference type="NCBI Taxonomy" id="578458"/>
    <lineage>
        <taxon>Eukaryota</taxon>
        <taxon>Fungi</taxon>
        <taxon>Dikarya</taxon>
        <taxon>Basidiomycota</taxon>
        <taxon>Agaricomycotina</taxon>
        <taxon>Agaricomycetes</taxon>
        <taxon>Agaricomycetidae</taxon>
        <taxon>Agaricales</taxon>
        <taxon>Schizophyllaceae</taxon>
        <taxon>Schizophyllum</taxon>
    </lineage>
</organism>
<dbReference type="OrthoDB" id="3247165at2759"/>
<dbReference type="InParanoid" id="D8PYM6"/>
<reference evidence="2 3" key="1">
    <citation type="journal article" date="2010" name="Nat. Biotechnol.">
        <title>Genome sequence of the model mushroom Schizophyllum commune.</title>
        <authorList>
            <person name="Ohm R.A."/>
            <person name="de Jong J.F."/>
            <person name="Lugones L.G."/>
            <person name="Aerts A."/>
            <person name="Kothe E."/>
            <person name="Stajich J.E."/>
            <person name="de Vries R.P."/>
            <person name="Record E."/>
            <person name="Levasseur A."/>
            <person name="Baker S.E."/>
            <person name="Bartholomew K.A."/>
            <person name="Coutinho P.M."/>
            <person name="Erdmann S."/>
            <person name="Fowler T.J."/>
            <person name="Gathman A.C."/>
            <person name="Lombard V."/>
            <person name="Henrissat B."/>
            <person name="Knabe N."/>
            <person name="Kuees U."/>
            <person name="Lilly W.W."/>
            <person name="Lindquist E."/>
            <person name="Lucas S."/>
            <person name="Magnuson J.K."/>
            <person name="Piumi F."/>
            <person name="Raudaskoski M."/>
            <person name="Salamov A."/>
            <person name="Schmutz J."/>
            <person name="Schwarze F.W.M.R."/>
            <person name="vanKuyk P.A."/>
            <person name="Horton J.S."/>
            <person name="Grigoriev I.V."/>
            <person name="Woesten H.A.B."/>
        </authorList>
    </citation>
    <scope>NUCLEOTIDE SEQUENCE [LARGE SCALE GENOMIC DNA]</scope>
    <source>
        <strain evidence="3">H4-8 / FGSC 9210</strain>
    </source>
</reference>
<evidence type="ECO:0000256" key="1">
    <source>
        <dbReference type="SAM" id="MobiDB-lite"/>
    </source>
</evidence>
<dbReference type="AlphaFoldDB" id="D8PYM6"/>